<dbReference type="GO" id="GO:0006310">
    <property type="term" value="P:DNA recombination"/>
    <property type="evidence" value="ECO:0007669"/>
    <property type="project" value="InterPro"/>
</dbReference>
<comment type="caution">
    <text evidence="2">The sequence shown here is derived from an EMBL/GenBank/DDBJ whole genome shotgun (WGS) entry which is preliminary data.</text>
</comment>
<evidence type="ECO:0000313" key="3">
    <source>
        <dbReference type="Proteomes" id="UP000183809"/>
    </source>
</evidence>
<protein>
    <submittedName>
        <fullName evidence="2">Phosphatidylethanolamine-binding protein pebp</fullName>
    </submittedName>
</protein>
<dbReference type="GO" id="GO:0042138">
    <property type="term" value="P:meiotic DNA double-strand break formation"/>
    <property type="evidence" value="ECO:0007669"/>
    <property type="project" value="InterPro"/>
</dbReference>
<reference evidence="2 3" key="1">
    <citation type="submission" date="2016-10" db="EMBL/GenBank/DDBJ databases">
        <title>Proteomics and genomics reveal pathogen-plant mechanisms compatible with a hemibiotrophic lifestyle of Diplodia corticola.</title>
        <authorList>
            <person name="Fernandes I."/>
            <person name="De Jonge R."/>
            <person name="Van De Peer Y."/>
            <person name="Devreese B."/>
            <person name="Alves A."/>
            <person name="Esteves A.C."/>
        </authorList>
    </citation>
    <scope>NUCLEOTIDE SEQUENCE [LARGE SCALE GENOMIC DNA]</scope>
    <source>
        <strain evidence="2 3">CBS 112549</strain>
    </source>
</reference>
<feature type="compositionally biased region" description="Polar residues" evidence="1">
    <location>
        <begin position="104"/>
        <end position="113"/>
    </location>
</feature>
<sequence length="639" mass="69336">MAQRRTPRSVQASETLPSKLHLAYAIAVVQSKPPDLSVKDYILHLREHLRPKSKVDIRAGPERHLNSASYWVERFHQADAARAKLETKVTEYEREIERLKSELRSIQSGSTTRPAAPMKRRKDEVPLGSSAPATKRRKIEHADSYASSVETVDDTLPENMESLSAVHEEGSKLTQHLYHAHKHYKGHSRGGHQLACHLVQAANCLAPLLTSACQRHHQRVGCAKSRPSGSNDSVPEPVLAAYDNELISTFEAAARIFMSLFFGLKKLNAETSTPEDRGAVTYSFVRMFSHVLDTLTQSSSSQAAEEAALTLAVNSRRQMTTRGSQKVFGRTNQDPLATRLLSNFLSNVLSAPSAGGSEPHHHHHHELAEGFLFVLFRRLGDRIFLCTFGHRKRASVADDIDAWADPDAEPPAPPDDEGGGGGGPPPATATATEDGGNREKQIEQRALAIELPLLVALLERGLAMARHHIAPLSSSSSSSSSAAAPSSSSRKQKQHGATTRAATATATTAFSVPKSSGTSGSSGSRPSPEALKAGLSLLARKKLERTLAHAIFFSGGGGDDDGDDDDEGAGEDEMSECLTMPVKQALMEVVAVGGSSARKQKTKKMSWERGDGEEEKDVKAWFVERVWGLVGWEAVLEMR</sequence>
<dbReference type="GeneID" id="31017970"/>
<accession>A0A1J9QNK5</accession>
<feature type="region of interest" description="Disordered" evidence="1">
    <location>
        <begin position="103"/>
        <end position="146"/>
    </location>
</feature>
<dbReference type="Proteomes" id="UP000183809">
    <property type="component" value="Unassembled WGS sequence"/>
</dbReference>
<feature type="compositionally biased region" description="Low complexity" evidence="1">
    <location>
        <begin position="473"/>
        <end position="489"/>
    </location>
</feature>
<dbReference type="AlphaFoldDB" id="A0A1J9QNK5"/>
<proteinExistence type="predicted"/>
<feature type="compositionally biased region" description="Acidic residues" evidence="1">
    <location>
        <begin position="403"/>
        <end position="418"/>
    </location>
</feature>
<evidence type="ECO:0000313" key="2">
    <source>
        <dbReference type="EMBL" id="OJD30486.1"/>
    </source>
</evidence>
<name>A0A1J9QNK5_9PEZI</name>
<dbReference type="OrthoDB" id="202825at2759"/>
<feature type="region of interest" description="Disordered" evidence="1">
    <location>
        <begin position="403"/>
        <end position="439"/>
    </location>
</feature>
<keyword evidence="3" id="KW-1185">Reference proteome</keyword>
<evidence type="ECO:0000256" key="1">
    <source>
        <dbReference type="SAM" id="MobiDB-lite"/>
    </source>
</evidence>
<feature type="region of interest" description="Disordered" evidence="1">
    <location>
        <begin position="470"/>
        <end position="529"/>
    </location>
</feature>
<dbReference type="EMBL" id="MNUE01000060">
    <property type="protein sequence ID" value="OJD30486.1"/>
    <property type="molecule type" value="Genomic_DNA"/>
</dbReference>
<organism evidence="2 3">
    <name type="scientific">Diplodia corticola</name>
    <dbReference type="NCBI Taxonomy" id="236234"/>
    <lineage>
        <taxon>Eukaryota</taxon>
        <taxon>Fungi</taxon>
        <taxon>Dikarya</taxon>
        <taxon>Ascomycota</taxon>
        <taxon>Pezizomycotina</taxon>
        <taxon>Dothideomycetes</taxon>
        <taxon>Dothideomycetes incertae sedis</taxon>
        <taxon>Botryosphaeriales</taxon>
        <taxon>Botryosphaeriaceae</taxon>
        <taxon>Diplodia</taxon>
    </lineage>
</organism>
<gene>
    <name evidence="2" type="ORF">BKCO1_6000044</name>
</gene>
<feature type="compositionally biased region" description="Low complexity" evidence="1">
    <location>
        <begin position="497"/>
        <end position="528"/>
    </location>
</feature>
<dbReference type="RefSeq" id="XP_020126746.1">
    <property type="nucleotide sequence ID" value="XM_020277709.1"/>
</dbReference>